<keyword evidence="2" id="KW-0349">Heme</keyword>
<reference evidence="10" key="1">
    <citation type="submission" date="2025-08" db="UniProtKB">
        <authorList>
            <consortium name="RefSeq"/>
        </authorList>
    </citation>
    <scope>IDENTIFICATION</scope>
</reference>
<evidence type="ECO:0000256" key="3">
    <source>
        <dbReference type="ARBA" id="ARBA00022692"/>
    </source>
</evidence>
<dbReference type="InterPro" id="IPR014314">
    <property type="entry name" value="Succ_DH_cytb556"/>
</dbReference>
<keyword evidence="4" id="KW-0479">Metal-binding</keyword>
<evidence type="ECO:0000313" key="10">
    <source>
        <dbReference type="RefSeq" id="XP_014671003.1"/>
    </source>
</evidence>
<keyword evidence="7 8" id="KW-0472">Membrane</keyword>
<keyword evidence="5 8" id="KW-1133">Transmembrane helix</keyword>
<comment type="subcellular location">
    <subcellularLocation>
        <location evidence="1">Membrane</location>
        <topology evidence="1">Multi-pass membrane protein</topology>
    </subcellularLocation>
</comment>
<dbReference type="PROSITE" id="PS01001">
    <property type="entry name" value="SDH_CYT_2"/>
    <property type="match status" value="1"/>
</dbReference>
<keyword evidence="3 8" id="KW-0812">Transmembrane</keyword>
<dbReference type="InterPro" id="IPR000701">
    <property type="entry name" value="SuccDH_FuR_B_TM-su"/>
</dbReference>
<dbReference type="PROSITE" id="PS01000">
    <property type="entry name" value="SDH_CYT_1"/>
    <property type="match status" value="1"/>
</dbReference>
<dbReference type="Proteomes" id="UP000695022">
    <property type="component" value="Unplaced"/>
</dbReference>
<evidence type="ECO:0000256" key="4">
    <source>
        <dbReference type="ARBA" id="ARBA00022723"/>
    </source>
</evidence>
<evidence type="ECO:0000256" key="1">
    <source>
        <dbReference type="ARBA" id="ARBA00004141"/>
    </source>
</evidence>
<keyword evidence="6" id="KW-0408">Iron</keyword>
<evidence type="ECO:0000256" key="6">
    <source>
        <dbReference type="ARBA" id="ARBA00023004"/>
    </source>
</evidence>
<dbReference type="InterPro" id="IPR018495">
    <property type="entry name" value="Succ_DH_cyt_bsu_CS"/>
</dbReference>
<protein>
    <submittedName>
        <fullName evidence="10">Succinate dehydrogenase cytochrome b560 subunit, mitochondrial-like</fullName>
    </submittedName>
</protein>
<evidence type="ECO:0000256" key="2">
    <source>
        <dbReference type="ARBA" id="ARBA00022617"/>
    </source>
</evidence>
<feature type="transmembrane region" description="Helical" evidence="8">
    <location>
        <begin position="76"/>
        <end position="96"/>
    </location>
</feature>
<feature type="transmembrane region" description="Helical" evidence="8">
    <location>
        <begin position="108"/>
        <end position="130"/>
    </location>
</feature>
<evidence type="ECO:0000256" key="7">
    <source>
        <dbReference type="ARBA" id="ARBA00023136"/>
    </source>
</evidence>
<dbReference type="RefSeq" id="XP_014671003.1">
    <property type="nucleotide sequence ID" value="XM_014815517.1"/>
</dbReference>
<dbReference type="CDD" id="cd03499">
    <property type="entry name" value="SQR_TypeC_SdhC"/>
    <property type="match status" value="1"/>
</dbReference>
<proteinExistence type="predicted"/>
<evidence type="ECO:0000256" key="5">
    <source>
        <dbReference type="ARBA" id="ARBA00022989"/>
    </source>
</evidence>
<keyword evidence="9" id="KW-1185">Reference proteome</keyword>
<dbReference type="PANTHER" id="PTHR10978:SF5">
    <property type="entry name" value="SUCCINATE DEHYDROGENASE CYTOCHROME B560 SUBUNIT, MITOCHONDRIAL"/>
    <property type="match status" value="1"/>
</dbReference>
<gene>
    <name evidence="10" type="primary">LOC106811797</name>
</gene>
<evidence type="ECO:0000313" key="9">
    <source>
        <dbReference type="Proteomes" id="UP000695022"/>
    </source>
</evidence>
<dbReference type="InterPro" id="IPR034804">
    <property type="entry name" value="SQR/QFR_C/D"/>
</dbReference>
<dbReference type="SUPFAM" id="SSF81343">
    <property type="entry name" value="Fumarate reductase respiratory complex transmembrane subunits"/>
    <property type="match status" value="1"/>
</dbReference>
<dbReference type="Pfam" id="PF01127">
    <property type="entry name" value="Sdh_cyt"/>
    <property type="match status" value="1"/>
</dbReference>
<feature type="transmembrane region" description="Helical" evidence="8">
    <location>
        <begin position="151"/>
        <end position="171"/>
    </location>
</feature>
<organism evidence="9 10">
    <name type="scientific">Priapulus caudatus</name>
    <name type="common">Priapulid worm</name>
    <dbReference type="NCBI Taxonomy" id="37621"/>
    <lineage>
        <taxon>Eukaryota</taxon>
        <taxon>Metazoa</taxon>
        <taxon>Ecdysozoa</taxon>
        <taxon>Scalidophora</taxon>
        <taxon>Priapulida</taxon>
        <taxon>Priapulimorpha</taxon>
        <taxon>Priapulimorphida</taxon>
        <taxon>Priapulidae</taxon>
        <taxon>Priapulus</taxon>
    </lineage>
</organism>
<dbReference type="NCBIfam" id="TIGR02970">
    <property type="entry name" value="succ_dehyd_cytB"/>
    <property type="match status" value="1"/>
</dbReference>
<accession>A0ABM1EFN2</accession>
<sequence length="174" mass="18942">MALLMRLATRQALLRHVRPSSILMKAAAPMATSPSEQAKAYWEKNKELGRPVAPHLTIYKIDWHTLLSGTHRLTGFIMYTGLAAIAAATLIVPASYPAWIAAIKTWPIAIPAIIYPAKVGAAFTVFYHLLNGIRHIAWDFGKGFAMKDINRSGYVAMGLALILAVFAATIVPSS</sequence>
<evidence type="ECO:0000256" key="8">
    <source>
        <dbReference type="SAM" id="Phobius"/>
    </source>
</evidence>
<name>A0ABM1EFN2_PRICU</name>
<dbReference type="Gene3D" id="1.20.5.540">
    <property type="entry name" value="Single helix bin"/>
    <property type="match status" value="1"/>
</dbReference>
<dbReference type="GeneID" id="106811797"/>
<dbReference type="Gene3D" id="1.20.1300.10">
    <property type="entry name" value="Fumarate reductase/succinate dehydrogenase, transmembrane subunit"/>
    <property type="match status" value="1"/>
</dbReference>
<dbReference type="PANTHER" id="PTHR10978">
    <property type="entry name" value="SUCCINATE DEHYDROGENASE CYTOCHROME B560 SUBUNIT"/>
    <property type="match status" value="1"/>
</dbReference>